<feature type="transmembrane region" description="Helical" evidence="8">
    <location>
        <begin position="20"/>
        <end position="42"/>
    </location>
</feature>
<comment type="subcellular location">
    <subcellularLocation>
        <location evidence="8">Cell inner membrane</location>
        <topology evidence="8">Multi-pass membrane protein</topology>
    </subcellularLocation>
    <subcellularLocation>
        <location evidence="1">Cell membrane</location>
        <topology evidence="1">Multi-pass membrane protein</topology>
    </subcellularLocation>
</comment>
<dbReference type="eggNOG" id="COG2814">
    <property type="taxonomic scope" value="Bacteria"/>
</dbReference>
<dbReference type="CDD" id="cd17320">
    <property type="entry name" value="MFS_MdfA_MDR_like"/>
    <property type="match status" value="1"/>
</dbReference>
<evidence type="ECO:0000256" key="2">
    <source>
        <dbReference type="ARBA" id="ARBA00006236"/>
    </source>
</evidence>
<feature type="transmembrane region" description="Helical" evidence="8">
    <location>
        <begin position="293"/>
        <end position="313"/>
    </location>
</feature>
<dbReference type="OrthoDB" id="9800416at2"/>
<feature type="transmembrane region" description="Helical" evidence="8">
    <location>
        <begin position="217"/>
        <end position="246"/>
    </location>
</feature>
<feature type="transmembrane region" description="Helical" evidence="8">
    <location>
        <begin position="348"/>
        <end position="370"/>
    </location>
</feature>
<dbReference type="GO" id="GO:0042910">
    <property type="term" value="F:xenobiotic transmembrane transporter activity"/>
    <property type="evidence" value="ECO:0007669"/>
    <property type="project" value="InterPro"/>
</dbReference>
<sequence length="420" mass="44518">MRRSSQRLDTRESPHPGLSFPEFVIMIAALMALNALAMDIMLPALPQIGDALNILRDNDRQLVLISYLIGFGGAQLVYGPVSDAFGRRTILLAGLGLYTAASVGALFSQTLDQFLFARLMQGVGCAATRVIAVSVVRDCYSGRQMGRVMSLAMMIFMAIPIVAPSIGQVILLVADWVWIFSLLLVAGIMMLVWCALRLPETLPPSRRQPFSPRVVGAAYLTAVTTRLSIGYTLATTFIFGVIFSFISMAQQIYVDIFGLGVWFPVVFAAVAITMSVASFLNARLVGALGLRRLSHSAVLLYMVLGFLQLALGLSGLEDVGLFTASMALLMACFGFIGPNFNAMAMEPLGAIAGTASSVIGFVTTLGGALLGFAVGQVFDGTLVPLGSACALFGTLAVACVLFAENGLLFRAREGAPGTKG</sequence>
<evidence type="ECO:0000256" key="3">
    <source>
        <dbReference type="ARBA" id="ARBA00022448"/>
    </source>
</evidence>
<evidence type="ECO:0000313" key="11">
    <source>
        <dbReference type="Proteomes" id="UP000008130"/>
    </source>
</evidence>
<dbReference type="Proteomes" id="UP000008130">
    <property type="component" value="Chromosome"/>
</dbReference>
<dbReference type="HOGENOM" id="CLU_001265_47_0_5"/>
<dbReference type="KEGG" id="pgv:SL003B_1206"/>
<dbReference type="InterPro" id="IPR004812">
    <property type="entry name" value="Efflux_drug-R_Bcr/CmlA"/>
</dbReference>
<evidence type="ECO:0000256" key="7">
    <source>
        <dbReference type="ARBA" id="ARBA00023136"/>
    </source>
</evidence>
<keyword evidence="5 8" id="KW-0812">Transmembrane</keyword>
<dbReference type="PROSITE" id="PS50850">
    <property type="entry name" value="MFS"/>
    <property type="match status" value="1"/>
</dbReference>
<keyword evidence="3 8" id="KW-0813">Transport</keyword>
<keyword evidence="6 8" id="KW-1133">Transmembrane helix</keyword>
<dbReference type="PATRIC" id="fig|991905.3.peg.1233"/>
<feature type="transmembrane region" description="Helical" evidence="8">
    <location>
        <begin position="319"/>
        <end position="336"/>
    </location>
</feature>
<dbReference type="GO" id="GO:1990961">
    <property type="term" value="P:xenobiotic detoxification by transmembrane export across the plasma membrane"/>
    <property type="evidence" value="ECO:0007669"/>
    <property type="project" value="InterPro"/>
</dbReference>
<dbReference type="Gene3D" id="1.20.1720.10">
    <property type="entry name" value="Multidrug resistance protein D"/>
    <property type="match status" value="1"/>
</dbReference>
<evidence type="ECO:0000256" key="8">
    <source>
        <dbReference type="RuleBase" id="RU365088"/>
    </source>
</evidence>
<feature type="transmembrane region" description="Helical" evidence="8">
    <location>
        <begin position="115"/>
        <end position="136"/>
    </location>
</feature>
<keyword evidence="8" id="KW-0997">Cell inner membrane</keyword>
<dbReference type="SUPFAM" id="SSF103473">
    <property type="entry name" value="MFS general substrate transporter"/>
    <property type="match status" value="1"/>
</dbReference>
<dbReference type="PANTHER" id="PTHR23502">
    <property type="entry name" value="MAJOR FACILITATOR SUPERFAMILY"/>
    <property type="match status" value="1"/>
</dbReference>
<keyword evidence="4" id="KW-1003">Cell membrane</keyword>
<keyword evidence="7 8" id="KW-0472">Membrane</keyword>
<proteinExistence type="inferred from homology"/>
<feature type="transmembrane region" description="Helical" evidence="8">
    <location>
        <begin position="148"/>
        <end position="170"/>
    </location>
</feature>
<dbReference type="STRING" id="991905.SL003B_1206"/>
<dbReference type="PANTHER" id="PTHR23502:SF132">
    <property type="entry name" value="POLYAMINE TRANSPORTER 2-RELATED"/>
    <property type="match status" value="1"/>
</dbReference>
<gene>
    <name evidence="10" type="ordered locus">SL003B_1206</name>
</gene>
<dbReference type="GO" id="GO:0005886">
    <property type="term" value="C:plasma membrane"/>
    <property type="evidence" value="ECO:0007669"/>
    <property type="project" value="UniProtKB-SubCell"/>
</dbReference>
<feature type="domain" description="Major facilitator superfamily (MFS) profile" evidence="9">
    <location>
        <begin position="23"/>
        <end position="414"/>
    </location>
</feature>
<organism evidence="10 11">
    <name type="scientific">Polymorphum gilvum (strain LMG 25793 / CGMCC 1.9160 / SL003B-26A1)</name>
    <dbReference type="NCBI Taxonomy" id="991905"/>
    <lineage>
        <taxon>Bacteria</taxon>
        <taxon>Pseudomonadati</taxon>
        <taxon>Pseudomonadota</taxon>
        <taxon>Alphaproteobacteria</taxon>
        <taxon>Rhodobacterales</taxon>
        <taxon>Paracoccaceae</taxon>
        <taxon>Polymorphum</taxon>
    </lineage>
</organism>
<dbReference type="AlphaFoldDB" id="F2J0G7"/>
<dbReference type="NCBIfam" id="TIGR00710">
    <property type="entry name" value="efflux_Bcr_CflA"/>
    <property type="match status" value="1"/>
</dbReference>
<evidence type="ECO:0000256" key="1">
    <source>
        <dbReference type="ARBA" id="ARBA00004651"/>
    </source>
</evidence>
<evidence type="ECO:0000259" key="9">
    <source>
        <dbReference type="PROSITE" id="PS50850"/>
    </source>
</evidence>
<feature type="transmembrane region" description="Helical" evidence="8">
    <location>
        <begin position="382"/>
        <end position="403"/>
    </location>
</feature>
<feature type="transmembrane region" description="Helical" evidence="8">
    <location>
        <begin position="62"/>
        <end position="78"/>
    </location>
</feature>
<keyword evidence="11" id="KW-1185">Reference proteome</keyword>
<accession>F2J0G7</accession>
<dbReference type="Pfam" id="PF07690">
    <property type="entry name" value="MFS_1"/>
    <property type="match status" value="1"/>
</dbReference>
<evidence type="ECO:0000313" key="10">
    <source>
        <dbReference type="EMBL" id="ADZ69635.1"/>
    </source>
</evidence>
<dbReference type="InterPro" id="IPR011701">
    <property type="entry name" value="MFS"/>
</dbReference>
<dbReference type="InterPro" id="IPR036259">
    <property type="entry name" value="MFS_trans_sf"/>
</dbReference>
<protein>
    <recommendedName>
        <fullName evidence="8">Bcr/CflA family efflux transporter</fullName>
    </recommendedName>
</protein>
<dbReference type="EMBL" id="CP002568">
    <property type="protein sequence ID" value="ADZ69635.1"/>
    <property type="molecule type" value="Genomic_DNA"/>
</dbReference>
<comment type="similarity">
    <text evidence="2 8">Belongs to the major facilitator superfamily. Bcr/CmlA family.</text>
</comment>
<name>F2J0G7_POLGS</name>
<evidence type="ECO:0000256" key="5">
    <source>
        <dbReference type="ARBA" id="ARBA00022692"/>
    </source>
</evidence>
<dbReference type="RefSeq" id="WP_013651952.1">
    <property type="nucleotide sequence ID" value="NC_015259.1"/>
</dbReference>
<evidence type="ECO:0000256" key="4">
    <source>
        <dbReference type="ARBA" id="ARBA00022475"/>
    </source>
</evidence>
<reference evidence="10 11" key="1">
    <citation type="journal article" date="2011" name="J. Bacteriol.">
        <title>Complete genome sequence of Polymorphum gilvum SL003B-26A1T, a crude oil-degrading bacterium from oil-polluted saline soil.</title>
        <authorList>
            <person name="Li S.G."/>
            <person name="Tang Y.Q."/>
            <person name="Nie Y."/>
            <person name="Cai M."/>
            <person name="Wu X.L."/>
        </authorList>
    </citation>
    <scope>NUCLEOTIDE SEQUENCE [LARGE SCALE GENOMIC DNA]</scope>
    <source>
        <strain evidence="11">LMG 25793 / CGMCC 1.9160 / SL003B-26A1</strain>
    </source>
</reference>
<feature type="transmembrane region" description="Helical" evidence="8">
    <location>
        <begin position="90"/>
        <end position="109"/>
    </location>
</feature>
<dbReference type="InterPro" id="IPR020846">
    <property type="entry name" value="MFS_dom"/>
</dbReference>
<feature type="transmembrane region" description="Helical" evidence="8">
    <location>
        <begin position="252"/>
        <end position="281"/>
    </location>
</feature>
<evidence type="ECO:0000256" key="6">
    <source>
        <dbReference type="ARBA" id="ARBA00022989"/>
    </source>
</evidence>
<feature type="transmembrane region" description="Helical" evidence="8">
    <location>
        <begin position="176"/>
        <end position="196"/>
    </location>
</feature>